<evidence type="ECO:0000256" key="2">
    <source>
        <dbReference type="ARBA" id="ARBA00023002"/>
    </source>
</evidence>
<keyword evidence="2" id="KW-0560">Oxidoreductase</keyword>
<name>A0A0F9JVH8_9ZZZZ</name>
<dbReference type="Gene3D" id="3.40.109.10">
    <property type="entry name" value="NADH Oxidase"/>
    <property type="match status" value="1"/>
</dbReference>
<accession>A0A0F9JVH8</accession>
<protein>
    <recommendedName>
        <fullName evidence="3">Nitroreductase domain-containing protein</fullName>
    </recommendedName>
</protein>
<evidence type="ECO:0000259" key="3">
    <source>
        <dbReference type="Pfam" id="PF00881"/>
    </source>
</evidence>
<dbReference type="InterPro" id="IPR029479">
    <property type="entry name" value="Nitroreductase"/>
</dbReference>
<dbReference type="GO" id="GO:0016491">
    <property type="term" value="F:oxidoreductase activity"/>
    <property type="evidence" value="ECO:0007669"/>
    <property type="project" value="UniProtKB-KW"/>
</dbReference>
<feature type="domain" description="Nitroreductase" evidence="3">
    <location>
        <begin position="8"/>
        <end position="104"/>
    </location>
</feature>
<organism evidence="4">
    <name type="scientific">marine sediment metagenome</name>
    <dbReference type="NCBI Taxonomy" id="412755"/>
    <lineage>
        <taxon>unclassified sequences</taxon>
        <taxon>metagenomes</taxon>
        <taxon>ecological metagenomes</taxon>
    </lineage>
</organism>
<gene>
    <name evidence="4" type="ORF">LCGC14_1779610</name>
</gene>
<dbReference type="SUPFAM" id="SSF55469">
    <property type="entry name" value="FMN-dependent nitroreductase-like"/>
    <property type="match status" value="1"/>
</dbReference>
<feature type="non-terminal residue" evidence="4">
    <location>
        <position position="106"/>
    </location>
</feature>
<comment type="similarity">
    <text evidence="1">Belongs to the nitroreductase family.</text>
</comment>
<reference evidence="4" key="1">
    <citation type="journal article" date="2015" name="Nature">
        <title>Complex archaea that bridge the gap between prokaryotes and eukaryotes.</title>
        <authorList>
            <person name="Spang A."/>
            <person name="Saw J.H."/>
            <person name="Jorgensen S.L."/>
            <person name="Zaremba-Niedzwiedzka K."/>
            <person name="Martijn J."/>
            <person name="Lind A.E."/>
            <person name="van Eijk R."/>
            <person name="Schleper C."/>
            <person name="Guy L."/>
            <person name="Ettema T.J."/>
        </authorList>
    </citation>
    <scope>NUCLEOTIDE SEQUENCE</scope>
</reference>
<dbReference type="PANTHER" id="PTHR43673">
    <property type="entry name" value="NAD(P)H NITROREDUCTASE YDGI-RELATED"/>
    <property type="match status" value="1"/>
</dbReference>
<sequence>MADFSDSLKTRRSIRDYEDKQIGIELVKEIITESCLAPNSSNGQPWRFIIVNNKPMMATLSEDSKKNLLSDLEKNPNSPIKNYEGALRNPGFNVFYNAPCLVFIAG</sequence>
<dbReference type="Pfam" id="PF00881">
    <property type="entry name" value="Nitroreductase"/>
    <property type="match status" value="1"/>
</dbReference>
<comment type="caution">
    <text evidence="4">The sequence shown here is derived from an EMBL/GenBank/DDBJ whole genome shotgun (WGS) entry which is preliminary data.</text>
</comment>
<dbReference type="EMBL" id="LAZR01016806">
    <property type="protein sequence ID" value="KKM02923.1"/>
    <property type="molecule type" value="Genomic_DNA"/>
</dbReference>
<dbReference type="InterPro" id="IPR000415">
    <property type="entry name" value="Nitroreductase-like"/>
</dbReference>
<proteinExistence type="inferred from homology"/>
<dbReference type="PANTHER" id="PTHR43673:SF10">
    <property type="entry name" value="NADH DEHYDROGENASE_NAD(P)H NITROREDUCTASE XCC3605-RELATED"/>
    <property type="match status" value="1"/>
</dbReference>
<dbReference type="AlphaFoldDB" id="A0A0F9JVH8"/>
<evidence type="ECO:0000256" key="1">
    <source>
        <dbReference type="ARBA" id="ARBA00007118"/>
    </source>
</evidence>
<evidence type="ECO:0000313" key="4">
    <source>
        <dbReference type="EMBL" id="KKM02923.1"/>
    </source>
</evidence>